<dbReference type="EMBL" id="CM043804">
    <property type="protein sequence ID" value="KAI4806979.1"/>
    <property type="molecule type" value="Genomic_DNA"/>
</dbReference>
<proteinExistence type="predicted"/>
<evidence type="ECO:0000313" key="2">
    <source>
        <dbReference type="Proteomes" id="UP001057452"/>
    </source>
</evidence>
<evidence type="ECO:0000313" key="1">
    <source>
        <dbReference type="EMBL" id="KAI4806979.1"/>
    </source>
</evidence>
<sequence>MVDLSRVLSTGMIANLSSPRNQKEITGPPEDLGGSRSPLLIKIHGVLMLTVWMWMVSTAIFIARHYKNVWPEKTLLGQSFGFSFIEP</sequence>
<protein>
    <submittedName>
        <fullName evidence="1">Uncharacterized protein</fullName>
    </submittedName>
</protein>
<reference evidence="1" key="1">
    <citation type="submission" date="2022-05" db="EMBL/GenBank/DDBJ databases">
        <title>Chromosome-level genome of Chaenocephalus aceratus.</title>
        <authorList>
            <person name="Park H."/>
        </authorList>
    </citation>
    <scope>NUCLEOTIDE SEQUENCE</scope>
    <source>
        <strain evidence="1">KU_202001</strain>
    </source>
</reference>
<name>A0ACB9W3L6_CHAAC</name>
<dbReference type="Proteomes" id="UP001057452">
    <property type="component" value="Chromosome 20"/>
</dbReference>
<gene>
    <name evidence="1" type="ORF">KUCAC02_017766</name>
</gene>
<comment type="caution">
    <text evidence="1">The sequence shown here is derived from an EMBL/GenBank/DDBJ whole genome shotgun (WGS) entry which is preliminary data.</text>
</comment>
<keyword evidence="2" id="KW-1185">Reference proteome</keyword>
<accession>A0ACB9W3L6</accession>
<organism evidence="1 2">
    <name type="scientific">Chaenocephalus aceratus</name>
    <name type="common">Blackfin icefish</name>
    <name type="synonym">Chaenichthys aceratus</name>
    <dbReference type="NCBI Taxonomy" id="36190"/>
    <lineage>
        <taxon>Eukaryota</taxon>
        <taxon>Metazoa</taxon>
        <taxon>Chordata</taxon>
        <taxon>Craniata</taxon>
        <taxon>Vertebrata</taxon>
        <taxon>Euteleostomi</taxon>
        <taxon>Actinopterygii</taxon>
        <taxon>Neopterygii</taxon>
        <taxon>Teleostei</taxon>
        <taxon>Neoteleostei</taxon>
        <taxon>Acanthomorphata</taxon>
        <taxon>Eupercaria</taxon>
        <taxon>Perciformes</taxon>
        <taxon>Notothenioidei</taxon>
        <taxon>Channichthyidae</taxon>
        <taxon>Chaenocephalus</taxon>
    </lineage>
</organism>